<gene>
    <name evidence="2" type="ORF">B1C78_10795</name>
</gene>
<dbReference type="AlphaFoldDB" id="A0A1V3NFP4"/>
<proteinExistence type="predicted"/>
<dbReference type="Proteomes" id="UP000189462">
    <property type="component" value="Unassembled WGS sequence"/>
</dbReference>
<evidence type="ECO:0000313" key="3">
    <source>
        <dbReference type="Proteomes" id="UP000189462"/>
    </source>
</evidence>
<evidence type="ECO:0000313" key="2">
    <source>
        <dbReference type="EMBL" id="OOG23606.1"/>
    </source>
</evidence>
<protein>
    <recommendedName>
        <fullName evidence="4">Porin</fullName>
    </recommendedName>
</protein>
<organism evidence="2 3">
    <name type="scientific">Thioalkalivibrio denitrificans</name>
    <dbReference type="NCBI Taxonomy" id="108003"/>
    <lineage>
        <taxon>Bacteria</taxon>
        <taxon>Pseudomonadati</taxon>
        <taxon>Pseudomonadota</taxon>
        <taxon>Gammaproteobacteria</taxon>
        <taxon>Chromatiales</taxon>
        <taxon>Ectothiorhodospiraceae</taxon>
        <taxon>Thioalkalivibrio</taxon>
    </lineage>
</organism>
<dbReference type="STRING" id="108003.B1C78_10795"/>
<sequence length="423" mass="48058">MIHRFLRVLLLAAPAAATAEFTFDFDIARYERPAYEFSGYLQGTVEHLRLDRDSALYALNFPDRDPGSFERYRGLGELSALYRHEDSTLRARIQAEAVDDIFGTSSDLNVHELYVSTPAGERTSLEIGKRSLRWGTGYAWSPIGFLERPRDPTDPELSREGFFLGSVEYVRSFPQGQLRTVSFTPVILPVTADVNGDFGERETVNVAARLYLLYRDTDIHVTARSDGSRPGALGIGFSRNPVPHMEIHGELAWYDGRTRALISDGGLETDDTRPVDLLLGMRYLTRGETTWIVEYYRNGAGYSRDEMRRFFDLASASRDDPALRPRAIAARREGYGAPQAMRDYLFLRVRKSEPWDALYWSLGVNAIVNLHDGSASTIPEVMYTGFRNTELRGRLAVLSGGRDTEFGERLNDWRLELRARYFF</sequence>
<dbReference type="OrthoDB" id="6495687at2"/>
<reference evidence="2 3" key="1">
    <citation type="submission" date="2017-02" db="EMBL/GenBank/DDBJ databases">
        <title>Genomic diversity within the haloalkaliphilic genus Thioalkalivibrio.</title>
        <authorList>
            <person name="Ahn A.-C."/>
            <person name="Meier-Kolthoff J."/>
            <person name="Overmars L."/>
            <person name="Richter M."/>
            <person name="Woyke T."/>
            <person name="Sorokin D.Y."/>
            <person name="Muyzer G."/>
        </authorList>
    </citation>
    <scope>NUCLEOTIDE SEQUENCE [LARGE SCALE GENOMIC DNA]</scope>
    <source>
        <strain evidence="2 3">ALJD</strain>
    </source>
</reference>
<dbReference type="RefSeq" id="WP_077279163.1">
    <property type="nucleotide sequence ID" value="NZ_MVBK01000060.1"/>
</dbReference>
<feature type="chain" id="PRO_5012053273" description="Porin" evidence="1">
    <location>
        <begin position="20"/>
        <end position="423"/>
    </location>
</feature>
<keyword evidence="3" id="KW-1185">Reference proteome</keyword>
<evidence type="ECO:0000256" key="1">
    <source>
        <dbReference type="SAM" id="SignalP"/>
    </source>
</evidence>
<dbReference type="EMBL" id="MVBK01000060">
    <property type="protein sequence ID" value="OOG23606.1"/>
    <property type="molecule type" value="Genomic_DNA"/>
</dbReference>
<comment type="caution">
    <text evidence="2">The sequence shown here is derived from an EMBL/GenBank/DDBJ whole genome shotgun (WGS) entry which is preliminary data.</text>
</comment>
<name>A0A1V3NFP4_9GAMM</name>
<accession>A0A1V3NFP4</accession>
<evidence type="ECO:0008006" key="4">
    <source>
        <dbReference type="Google" id="ProtNLM"/>
    </source>
</evidence>
<feature type="signal peptide" evidence="1">
    <location>
        <begin position="1"/>
        <end position="19"/>
    </location>
</feature>
<keyword evidence="1" id="KW-0732">Signal</keyword>